<sequence>MSTQPPARPRPQRGVAVLAALAFLWLAGTLWSAHRSIEATTGVVALAVSAYALPGLVGAALVAGLGAGLLTLRRVDPALTRPVGFRFVAALGAGLAVALAAGGAFAAVAGGDPQRLILAATLAGAAILGGALAANRAPHTQAGVVAAALAMFVTGLALALARGPVFDWLYEPSAADRVDAETWYAILTALIGGVAAGVVAYRALRRRRSRWLAYLVAGAGPGALLLIGEVIIRIGGSSLLYLTRQISDADRTMQQWTDGSRINHAMVVMFLGGIVALVGYGRSLGPGQRS</sequence>
<feature type="transmembrane region" description="Helical" evidence="1">
    <location>
        <begin position="183"/>
        <end position="204"/>
    </location>
</feature>
<feature type="transmembrane region" description="Helical" evidence="1">
    <location>
        <begin position="211"/>
        <end position="242"/>
    </location>
</feature>
<keyword evidence="1" id="KW-0472">Membrane</keyword>
<proteinExistence type="predicted"/>
<feature type="transmembrane region" description="Helical" evidence="1">
    <location>
        <begin position="142"/>
        <end position="163"/>
    </location>
</feature>
<feature type="transmembrane region" description="Helical" evidence="1">
    <location>
        <begin position="116"/>
        <end position="135"/>
    </location>
</feature>
<evidence type="ECO:0000313" key="2">
    <source>
        <dbReference type="EMBL" id="GAA2523703.1"/>
    </source>
</evidence>
<protein>
    <submittedName>
        <fullName evidence="2">Uncharacterized protein</fullName>
    </submittedName>
</protein>
<dbReference type="Proteomes" id="UP001499978">
    <property type="component" value="Unassembled WGS sequence"/>
</dbReference>
<keyword evidence="1" id="KW-0812">Transmembrane</keyword>
<dbReference type="RefSeq" id="WP_344172039.1">
    <property type="nucleotide sequence ID" value="NZ_BAAARY010000009.1"/>
</dbReference>
<dbReference type="EMBL" id="BAAARY010000009">
    <property type="protein sequence ID" value="GAA2523703.1"/>
    <property type="molecule type" value="Genomic_DNA"/>
</dbReference>
<feature type="transmembrane region" description="Helical" evidence="1">
    <location>
        <begin position="51"/>
        <end position="72"/>
    </location>
</feature>
<accession>A0ABN3NJ38</accession>
<gene>
    <name evidence="2" type="ORF">GCM10010201_22620</name>
</gene>
<keyword evidence="1" id="KW-1133">Transmembrane helix</keyword>
<reference evidence="2 3" key="1">
    <citation type="journal article" date="2019" name="Int. J. Syst. Evol. Microbiol.">
        <title>The Global Catalogue of Microorganisms (GCM) 10K type strain sequencing project: providing services to taxonomists for standard genome sequencing and annotation.</title>
        <authorList>
            <consortium name="The Broad Institute Genomics Platform"/>
            <consortium name="The Broad Institute Genome Sequencing Center for Infectious Disease"/>
            <person name="Wu L."/>
            <person name="Ma J."/>
        </authorList>
    </citation>
    <scope>NUCLEOTIDE SEQUENCE [LARGE SCALE GENOMIC DNA]</scope>
    <source>
        <strain evidence="2 3">JCM 3367</strain>
    </source>
</reference>
<name>A0ABN3NJ38_9ACTN</name>
<feature type="transmembrane region" description="Helical" evidence="1">
    <location>
        <begin position="84"/>
        <end position="110"/>
    </location>
</feature>
<organism evidence="2 3">
    <name type="scientific">Pilimelia columellifera subsp. columellifera</name>
    <dbReference type="NCBI Taxonomy" id="706583"/>
    <lineage>
        <taxon>Bacteria</taxon>
        <taxon>Bacillati</taxon>
        <taxon>Actinomycetota</taxon>
        <taxon>Actinomycetes</taxon>
        <taxon>Micromonosporales</taxon>
        <taxon>Micromonosporaceae</taxon>
        <taxon>Pilimelia</taxon>
    </lineage>
</organism>
<evidence type="ECO:0000256" key="1">
    <source>
        <dbReference type="SAM" id="Phobius"/>
    </source>
</evidence>
<keyword evidence="3" id="KW-1185">Reference proteome</keyword>
<feature type="transmembrane region" description="Helical" evidence="1">
    <location>
        <begin position="262"/>
        <end position="280"/>
    </location>
</feature>
<comment type="caution">
    <text evidence="2">The sequence shown here is derived from an EMBL/GenBank/DDBJ whole genome shotgun (WGS) entry which is preliminary data.</text>
</comment>
<evidence type="ECO:0000313" key="3">
    <source>
        <dbReference type="Proteomes" id="UP001499978"/>
    </source>
</evidence>